<protein>
    <submittedName>
        <fullName evidence="2">Uncharacterized protein</fullName>
    </submittedName>
</protein>
<gene>
    <name evidence="2" type="ORF">HZH68_015815</name>
</gene>
<proteinExistence type="predicted"/>
<evidence type="ECO:0000313" key="3">
    <source>
        <dbReference type="Proteomes" id="UP000617340"/>
    </source>
</evidence>
<feature type="compositionally biased region" description="Basic residues" evidence="1">
    <location>
        <begin position="24"/>
        <end position="33"/>
    </location>
</feature>
<dbReference type="AlphaFoldDB" id="A0A834J7E0"/>
<keyword evidence="3" id="KW-1185">Reference proteome</keyword>
<feature type="region of interest" description="Disordered" evidence="1">
    <location>
        <begin position="1"/>
        <end position="47"/>
    </location>
</feature>
<evidence type="ECO:0000313" key="2">
    <source>
        <dbReference type="EMBL" id="KAF7381942.1"/>
    </source>
</evidence>
<dbReference type="EMBL" id="JACSDZ010000021">
    <property type="protein sequence ID" value="KAF7381942.1"/>
    <property type="molecule type" value="Genomic_DNA"/>
</dbReference>
<comment type="caution">
    <text evidence="2">The sequence shown here is derived from an EMBL/GenBank/DDBJ whole genome shotgun (WGS) entry which is preliminary data.</text>
</comment>
<feature type="region of interest" description="Disordered" evidence="1">
    <location>
        <begin position="63"/>
        <end position="89"/>
    </location>
</feature>
<accession>A0A834J7E0</accession>
<feature type="compositionally biased region" description="Low complexity" evidence="1">
    <location>
        <begin position="63"/>
        <end position="74"/>
    </location>
</feature>
<sequence length="89" mass="10172">MEMLAPVERSGVEGSRNPDERGRERRRLVRAGRKKDEEGRNEEEKEETISLWRAYVRCHEGLVLGSSSSDPDLPLENRSRLTQLDVGPP</sequence>
<evidence type="ECO:0000256" key="1">
    <source>
        <dbReference type="SAM" id="MobiDB-lite"/>
    </source>
</evidence>
<organism evidence="2 3">
    <name type="scientific">Vespula germanica</name>
    <name type="common">German yellow jacket</name>
    <name type="synonym">Paravespula germanica</name>
    <dbReference type="NCBI Taxonomy" id="30212"/>
    <lineage>
        <taxon>Eukaryota</taxon>
        <taxon>Metazoa</taxon>
        <taxon>Ecdysozoa</taxon>
        <taxon>Arthropoda</taxon>
        <taxon>Hexapoda</taxon>
        <taxon>Insecta</taxon>
        <taxon>Pterygota</taxon>
        <taxon>Neoptera</taxon>
        <taxon>Endopterygota</taxon>
        <taxon>Hymenoptera</taxon>
        <taxon>Apocrita</taxon>
        <taxon>Aculeata</taxon>
        <taxon>Vespoidea</taxon>
        <taxon>Vespidae</taxon>
        <taxon>Vespinae</taxon>
        <taxon>Vespula</taxon>
    </lineage>
</organism>
<dbReference type="Proteomes" id="UP000617340">
    <property type="component" value="Unassembled WGS sequence"/>
</dbReference>
<name>A0A834J7E0_VESGE</name>
<reference evidence="2" key="1">
    <citation type="journal article" date="2020" name="G3 (Bethesda)">
        <title>High-Quality Assemblies for Three Invasive Social Wasps from the &lt;i&gt;Vespula&lt;/i&gt; Genus.</title>
        <authorList>
            <person name="Harrop T.W.R."/>
            <person name="Guhlin J."/>
            <person name="McLaughlin G.M."/>
            <person name="Permina E."/>
            <person name="Stockwell P."/>
            <person name="Gilligan J."/>
            <person name="Le Lec M.F."/>
            <person name="Gruber M.A.M."/>
            <person name="Quinn O."/>
            <person name="Lovegrove M."/>
            <person name="Duncan E.J."/>
            <person name="Remnant E.J."/>
            <person name="Van Eeckhoven J."/>
            <person name="Graham B."/>
            <person name="Knapp R.A."/>
            <person name="Langford K.W."/>
            <person name="Kronenberg Z."/>
            <person name="Press M.O."/>
            <person name="Eacker S.M."/>
            <person name="Wilson-Rankin E.E."/>
            <person name="Purcell J."/>
            <person name="Lester P.J."/>
            <person name="Dearden P.K."/>
        </authorList>
    </citation>
    <scope>NUCLEOTIDE SEQUENCE</scope>
    <source>
        <strain evidence="2">Linc-1</strain>
    </source>
</reference>